<evidence type="ECO:0000256" key="3">
    <source>
        <dbReference type="ARBA" id="ARBA00022448"/>
    </source>
</evidence>
<proteinExistence type="predicted"/>
<evidence type="ECO:0000256" key="10">
    <source>
        <dbReference type="ARBA" id="ARBA00023136"/>
    </source>
</evidence>
<feature type="region of interest" description="Disordered" evidence="11">
    <location>
        <begin position="270"/>
        <end position="294"/>
    </location>
</feature>
<evidence type="ECO:0000256" key="12">
    <source>
        <dbReference type="SAM" id="Phobius"/>
    </source>
</evidence>
<keyword evidence="5 12" id="KW-0812">Transmembrane</keyword>
<keyword evidence="7" id="KW-0249">Electron transport</keyword>
<keyword evidence="9" id="KW-0408">Iron</keyword>
<feature type="chain" id="PRO_5002317199" description="Cytochrome b561 domain-containing protein" evidence="13">
    <location>
        <begin position="20"/>
        <end position="294"/>
    </location>
</feature>
<comment type="subcellular location">
    <subcellularLocation>
        <location evidence="2">Membrane</location>
        <topology evidence="2">Multi-pass membrane protein</topology>
    </subcellularLocation>
</comment>
<dbReference type="GO" id="GO:0016020">
    <property type="term" value="C:membrane"/>
    <property type="evidence" value="ECO:0007669"/>
    <property type="project" value="UniProtKB-SubCell"/>
</dbReference>
<evidence type="ECO:0000256" key="4">
    <source>
        <dbReference type="ARBA" id="ARBA00022617"/>
    </source>
</evidence>
<keyword evidence="10 12" id="KW-0472">Membrane</keyword>
<evidence type="ECO:0000256" key="1">
    <source>
        <dbReference type="ARBA" id="ARBA00001970"/>
    </source>
</evidence>
<keyword evidence="16" id="KW-1185">Reference proteome</keyword>
<reference evidence="15 16" key="1">
    <citation type="journal article" date="2015" name="Fungal Genet. Biol.">
        <title>Evolution of novel wood decay mechanisms in Agaricales revealed by the genome sequences of Fistulina hepatica and Cylindrobasidium torrendii.</title>
        <authorList>
            <person name="Floudas D."/>
            <person name="Held B.W."/>
            <person name="Riley R."/>
            <person name="Nagy L.G."/>
            <person name="Koehler G."/>
            <person name="Ransdell A.S."/>
            <person name="Younus H."/>
            <person name="Chow J."/>
            <person name="Chiniquy J."/>
            <person name="Lipzen A."/>
            <person name="Tritt A."/>
            <person name="Sun H."/>
            <person name="Haridas S."/>
            <person name="LaButti K."/>
            <person name="Ohm R.A."/>
            <person name="Kues U."/>
            <person name="Blanchette R.A."/>
            <person name="Grigoriev I.V."/>
            <person name="Minto R.E."/>
            <person name="Hibbett D.S."/>
        </authorList>
    </citation>
    <scope>NUCLEOTIDE SEQUENCE [LARGE SCALE GENOMIC DNA]</scope>
    <source>
        <strain evidence="15 16">FP15055 ss-10</strain>
    </source>
</reference>
<evidence type="ECO:0000313" key="16">
    <source>
        <dbReference type="Proteomes" id="UP000054007"/>
    </source>
</evidence>
<feature type="domain" description="Cytochrome b561" evidence="14">
    <location>
        <begin position="48"/>
        <end position="201"/>
    </location>
</feature>
<dbReference type="OrthoDB" id="19261at2759"/>
<dbReference type="InterPro" id="IPR045150">
    <property type="entry name" value="CYB561D1/2"/>
</dbReference>
<feature type="transmembrane region" description="Helical" evidence="12">
    <location>
        <begin position="120"/>
        <end position="141"/>
    </location>
</feature>
<dbReference type="STRING" id="1314674.A0A0D7BPZ4"/>
<dbReference type="GO" id="GO:0020037">
    <property type="term" value="F:heme binding"/>
    <property type="evidence" value="ECO:0007669"/>
    <property type="project" value="TreeGrafter"/>
</dbReference>
<feature type="transmembrane region" description="Helical" evidence="12">
    <location>
        <begin position="79"/>
        <end position="100"/>
    </location>
</feature>
<feature type="transmembrane region" description="Helical" evidence="12">
    <location>
        <begin position="223"/>
        <end position="243"/>
    </location>
</feature>
<dbReference type="InterPro" id="IPR006593">
    <property type="entry name" value="Cyt_b561/ferric_Rdtase_TM"/>
</dbReference>
<dbReference type="Pfam" id="PF03188">
    <property type="entry name" value="Cytochrom_B561"/>
    <property type="match status" value="1"/>
</dbReference>
<evidence type="ECO:0000256" key="13">
    <source>
        <dbReference type="SAM" id="SignalP"/>
    </source>
</evidence>
<dbReference type="GO" id="GO:0046872">
    <property type="term" value="F:metal ion binding"/>
    <property type="evidence" value="ECO:0007669"/>
    <property type="project" value="UniProtKB-KW"/>
</dbReference>
<comment type="cofactor">
    <cofactor evidence="1">
        <name>heme b</name>
        <dbReference type="ChEBI" id="CHEBI:60344"/>
    </cofactor>
</comment>
<evidence type="ECO:0000256" key="7">
    <source>
        <dbReference type="ARBA" id="ARBA00022982"/>
    </source>
</evidence>
<evidence type="ECO:0000256" key="2">
    <source>
        <dbReference type="ARBA" id="ARBA00004141"/>
    </source>
</evidence>
<keyword evidence="8 12" id="KW-1133">Transmembrane helix</keyword>
<dbReference type="AlphaFoldDB" id="A0A0D7BPZ4"/>
<organism evidence="15 16">
    <name type="scientific">Cylindrobasidium torrendii FP15055 ss-10</name>
    <dbReference type="NCBI Taxonomy" id="1314674"/>
    <lineage>
        <taxon>Eukaryota</taxon>
        <taxon>Fungi</taxon>
        <taxon>Dikarya</taxon>
        <taxon>Basidiomycota</taxon>
        <taxon>Agaricomycotina</taxon>
        <taxon>Agaricomycetes</taxon>
        <taxon>Agaricomycetidae</taxon>
        <taxon>Agaricales</taxon>
        <taxon>Marasmiineae</taxon>
        <taxon>Physalacriaceae</taxon>
        <taxon>Cylindrobasidium</taxon>
    </lineage>
</organism>
<feature type="signal peptide" evidence="13">
    <location>
        <begin position="1"/>
        <end position="19"/>
    </location>
</feature>
<sequence>MSRLALPLALGLLVARAYGKVIHRDDEDEDEENHDQDNSPWREQMVIAHAILCALGFLLFIPAGVLWTRWSRTFTKRWFLGHWILQGGFAGLTIAVGFGLGVASVSKSGHKHFTDTHHKLGLALVILYLVQCCLGCIVHYVRPAVVSHRASALKPLQTSGAFGSAILLHPSAQGRGLQNYAHVLLGLLTLGLAFWQVRLGYHQQWEDSGDEDWDLNEGDTIDIVWDIWVVVVPLAYGIGLWLLPRQFRQEAEARKAEALLVQRPARYSVLRDQEREEQDMAELAERPRPSPPQA</sequence>
<evidence type="ECO:0000256" key="5">
    <source>
        <dbReference type="ARBA" id="ARBA00022692"/>
    </source>
</evidence>
<dbReference type="PANTHER" id="PTHR15422">
    <property type="entry name" value="OS05G0565100 PROTEIN"/>
    <property type="match status" value="1"/>
</dbReference>
<dbReference type="SMART" id="SM00665">
    <property type="entry name" value="B561"/>
    <property type="match status" value="1"/>
</dbReference>
<evidence type="ECO:0000256" key="9">
    <source>
        <dbReference type="ARBA" id="ARBA00023004"/>
    </source>
</evidence>
<gene>
    <name evidence="15" type="ORF">CYLTODRAFT_418062</name>
</gene>
<evidence type="ECO:0000313" key="15">
    <source>
        <dbReference type="EMBL" id="KIY72280.1"/>
    </source>
</evidence>
<name>A0A0D7BPZ4_9AGAR</name>
<dbReference type="PANTHER" id="PTHR15422:SF24">
    <property type="entry name" value="DOMON RELATED DOMAIN-CONTAINING PROTEIN"/>
    <property type="match status" value="1"/>
</dbReference>
<keyword evidence="6" id="KW-0479">Metal-binding</keyword>
<feature type="transmembrane region" description="Helical" evidence="12">
    <location>
        <begin position="46"/>
        <end position="67"/>
    </location>
</feature>
<dbReference type="GO" id="GO:0140575">
    <property type="term" value="F:transmembrane monodehydroascorbate reductase activity"/>
    <property type="evidence" value="ECO:0007669"/>
    <property type="project" value="InterPro"/>
</dbReference>
<feature type="transmembrane region" description="Helical" evidence="12">
    <location>
        <begin position="180"/>
        <end position="197"/>
    </location>
</feature>
<protein>
    <recommendedName>
        <fullName evidence="14">Cytochrome b561 domain-containing protein</fullName>
    </recommendedName>
</protein>
<dbReference type="Gene3D" id="1.20.120.1770">
    <property type="match status" value="1"/>
</dbReference>
<keyword evidence="13" id="KW-0732">Signal</keyword>
<evidence type="ECO:0000256" key="6">
    <source>
        <dbReference type="ARBA" id="ARBA00022723"/>
    </source>
</evidence>
<evidence type="ECO:0000256" key="8">
    <source>
        <dbReference type="ARBA" id="ARBA00022989"/>
    </source>
</evidence>
<evidence type="ECO:0000259" key="14">
    <source>
        <dbReference type="SMART" id="SM00665"/>
    </source>
</evidence>
<keyword evidence="3" id="KW-0813">Transport</keyword>
<evidence type="ECO:0000256" key="11">
    <source>
        <dbReference type="SAM" id="MobiDB-lite"/>
    </source>
</evidence>
<keyword evidence="4" id="KW-0349">Heme</keyword>
<accession>A0A0D7BPZ4</accession>
<dbReference type="EMBL" id="KN880445">
    <property type="protein sequence ID" value="KIY72280.1"/>
    <property type="molecule type" value="Genomic_DNA"/>
</dbReference>
<dbReference type="Proteomes" id="UP000054007">
    <property type="component" value="Unassembled WGS sequence"/>
</dbReference>
<dbReference type="CDD" id="cd08760">
    <property type="entry name" value="Cyt_b561_FRRS1_like"/>
    <property type="match status" value="1"/>
</dbReference>